<dbReference type="SUPFAM" id="SSF54373">
    <property type="entry name" value="FAD-linked reductases, C-terminal domain"/>
    <property type="match status" value="1"/>
</dbReference>
<dbReference type="InterPro" id="IPR041854">
    <property type="entry name" value="BFD-like_2Fe2S-bd_dom_sf"/>
</dbReference>
<gene>
    <name evidence="3" type="primary">lhgO_2</name>
    <name evidence="3" type="ORF">CAFE_35550</name>
</gene>
<dbReference type="Gene3D" id="3.50.50.60">
    <property type="entry name" value="FAD/NAD(P)-binding domain"/>
    <property type="match status" value="1"/>
</dbReference>
<comment type="caution">
    <text evidence="3">The sequence shown here is derived from an EMBL/GenBank/DDBJ whole genome shotgun (WGS) entry which is preliminary data.</text>
</comment>
<evidence type="ECO:0000313" key="4">
    <source>
        <dbReference type="Proteomes" id="UP000469440"/>
    </source>
</evidence>
<dbReference type="Gene3D" id="1.10.10.1100">
    <property type="entry name" value="BFD-like [2Fe-2S]-binding domain"/>
    <property type="match status" value="1"/>
</dbReference>
<dbReference type="CDD" id="cd19946">
    <property type="entry name" value="GlpA-like_Fer2_BFD-like"/>
    <property type="match status" value="1"/>
</dbReference>
<sequence length="484" mass="52534">MVMLDVLIIGGGVVGCTTARMLAGYQLKTALLEKASDICEGQSKANTAIVHGGYDAKPGTMKAKYNVMGNGMFQKMCSELDVPLKWNTSLVVAFSEDGIPKLEELKHQGERNGVPNLSVIGREELRKREPNISPAACAALLVETGGIVCPYELTVANAENAAENGVRFYRNAPVTGIQKGEDCWIVQSGAGTFSAKAVVNCAGLYSDEINNMVSEDKIRILPRRGEYYILDKKYADVFHASVFQLPTKMGKGILVTPTVDGTILIGPTAEDLDVRDDTRTTSEGLAKAIRFGSLTWEHIPMRDVITTFSGIRAHCDRDDFVLGEAPDAPMFFNAAGVESPGLTSSPAIGRYLAELIAEKLHAKGNPNYNPIRKGIPKFREMTNEERARAIASNPDYAKVVCRCETVTEAEIREAIRRPVGARTVDGIKRRTRAGMGRCQAGFCTPRTVEILSEELHISPLEVTKFGGNSKLLSGNLFEKGDGAE</sequence>
<proteinExistence type="predicted"/>
<accession>A0A6N8I4B3</accession>
<reference evidence="3 4" key="1">
    <citation type="submission" date="2019-09" db="EMBL/GenBank/DDBJ databases">
        <title>Genome sequence of Clostridium sp. EA1.</title>
        <authorList>
            <person name="Poehlein A."/>
            <person name="Bengelsdorf F.R."/>
            <person name="Daniel R."/>
        </authorList>
    </citation>
    <scope>NUCLEOTIDE SEQUENCE [LARGE SCALE GENOMIC DNA]</scope>
    <source>
        <strain evidence="3 4">EA1</strain>
    </source>
</reference>
<dbReference type="Pfam" id="PF04324">
    <property type="entry name" value="Fer2_BFD"/>
    <property type="match status" value="1"/>
</dbReference>
<dbReference type="InterPro" id="IPR007419">
    <property type="entry name" value="BFD-like_2Fe2S-bd_dom"/>
</dbReference>
<name>A0A6N8I4B3_9FIRM</name>
<dbReference type="PANTHER" id="PTHR42720:SF1">
    <property type="entry name" value="GLYCEROL 3-PHOSPHATE OXIDASE"/>
    <property type="match status" value="1"/>
</dbReference>
<evidence type="ECO:0000313" key="3">
    <source>
        <dbReference type="EMBL" id="MVB12809.1"/>
    </source>
</evidence>
<dbReference type="Proteomes" id="UP000469440">
    <property type="component" value="Unassembled WGS sequence"/>
</dbReference>
<feature type="domain" description="BFD-like [2Fe-2S]-binding" evidence="2">
    <location>
        <begin position="399"/>
        <end position="453"/>
    </location>
</feature>
<protein>
    <submittedName>
        <fullName evidence="3">L-2-hydroxyglutarate oxidase LhgO</fullName>
        <ecNumber evidence="3">1.1.3.15</ecNumber>
    </submittedName>
</protein>
<dbReference type="EMBL" id="VWXL01000104">
    <property type="protein sequence ID" value="MVB12809.1"/>
    <property type="molecule type" value="Genomic_DNA"/>
</dbReference>
<evidence type="ECO:0000259" key="1">
    <source>
        <dbReference type="Pfam" id="PF01266"/>
    </source>
</evidence>
<dbReference type="InterPro" id="IPR006076">
    <property type="entry name" value="FAD-dep_OxRdtase"/>
</dbReference>
<feature type="domain" description="FAD dependent oxidoreductase" evidence="1">
    <location>
        <begin position="5"/>
        <end position="355"/>
    </location>
</feature>
<dbReference type="SUPFAM" id="SSF51905">
    <property type="entry name" value="FAD/NAD(P)-binding domain"/>
    <property type="match status" value="1"/>
</dbReference>
<dbReference type="Gene3D" id="3.30.9.10">
    <property type="entry name" value="D-Amino Acid Oxidase, subunit A, domain 2"/>
    <property type="match status" value="1"/>
</dbReference>
<dbReference type="PANTHER" id="PTHR42720">
    <property type="entry name" value="GLYCEROL-3-PHOSPHATE DEHYDROGENASE"/>
    <property type="match status" value="1"/>
</dbReference>
<dbReference type="AlphaFoldDB" id="A0A6N8I4B3"/>
<dbReference type="Pfam" id="PF01266">
    <property type="entry name" value="DAO"/>
    <property type="match status" value="1"/>
</dbReference>
<keyword evidence="4" id="KW-1185">Reference proteome</keyword>
<dbReference type="EC" id="1.1.3.15" evidence="3"/>
<dbReference type="GO" id="GO:0003973">
    <property type="term" value="F:(S)-2-hydroxy-acid oxidase activity"/>
    <property type="evidence" value="ECO:0007669"/>
    <property type="project" value="UniProtKB-EC"/>
</dbReference>
<dbReference type="InterPro" id="IPR036188">
    <property type="entry name" value="FAD/NAD-bd_sf"/>
</dbReference>
<dbReference type="InterPro" id="IPR052745">
    <property type="entry name" value="G3P_Oxidase/Oxidoreductase"/>
</dbReference>
<organism evidence="3 4">
    <name type="scientific">Caproicibacter fermentans</name>
    <dbReference type="NCBI Taxonomy" id="2576756"/>
    <lineage>
        <taxon>Bacteria</taxon>
        <taxon>Bacillati</taxon>
        <taxon>Bacillota</taxon>
        <taxon>Clostridia</taxon>
        <taxon>Eubacteriales</taxon>
        <taxon>Acutalibacteraceae</taxon>
        <taxon>Caproicibacter</taxon>
    </lineage>
</organism>
<evidence type="ECO:0000259" key="2">
    <source>
        <dbReference type="Pfam" id="PF04324"/>
    </source>
</evidence>
<keyword evidence="3" id="KW-0560">Oxidoreductase</keyword>